<dbReference type="InterPro" id="IPR002818">
    <property type="entry name" value="DJ-1/PfpI"/>
</dbReference>
<dbReference type="SUPFAM" id="SSF46689">
    <property type="entry name" value="Homeodomain-like"/>
    <property type="match status" value="2"/>
</dbReference>
<dbReference type="InterPro" id="IPR029062">
    <property type="entry name" value="Class_I_gatase-like"/>
</dbReference>
<protein>
    <recommendedName>
        <fullName evidence="3">HTH araC/xylS-type domain-containing protein</fullName>
    </recommendedName>
</protein>
<dbReference type="PANTHER" id="PTHR43130:SF3">
    <property type="entry name" value="HTH-TYPE TRANSCRIPTIONAL REGULATOR RV1931C"/>
    <property type="match status" value="1"/>
</dbReference>
<dbReference type="Gene3D" id="3.40.50.880">
    <property type="match status" value="1"/>
</dbReference>
<dbReference type="SUPFAM" id="SSF52317">
    <property type="entry name" value="Class I glutamine amidotransferase-like"/>
    <property type="match status" value="1"/>
</dbReference>
<accession>A0A0N8HKY2</accession>
<reference evidence="4 5" key="1">
    <citation type="submission" date="2015-09" db="EMBL/GenBank/DDBJ databases">
        <title>Draft Genome Sequence of Pseudoalteromonas lipolytica UCD-48B.</title>
        <authorList>
            <person name="Krusor M."/>
            <person name="Coil D.A."/>
            <person name="Lang J.M."/>
            <person name="Eisen J.A."/>
            <person name="Alexiev A."/>
        </authorList>
    </citation>
    <scope>NUCLEOTIDE SEQUENCE [LARGE SCALE GENOMIC DNA]</scope>
    <source>
        <strain evidence="4 5">UCD-48B</strain>
    </source>
</reference>
<dbReference type="PROSITE" id="PS01124">
    <property type="entry name" value="HTH_ARAC_FAMILY_2"/>
    <property type="match status" value="1"/>
</dbReference>
<dbReference type="STRING" id="570156.AOG27_05195"/>
<evidence type="ECO:0000259" key="3">
    <source>
        <dbReference type="PROSITE" id="PS01124"/>
    </source>
</evidence>
<dbReference type="PANTHER" id="PTHR43130">
    <property type="entry name" value="ARAC-FAMILY TRANSCRIPTIONAL REGULATOR"/>
    <property type="match status" value="1"/>
</dbReference>
<evidence type="ECO:0000256" key="2">
    <source>
        <dbReference type="ARBA" id="ARBA00023163"/>
    </source>
</evidence>
<name>A0A0N8HKY2_9GAMM</name>
<dbReference type="InterPro" id="IPR009057">
    <property type="entry name" value="Homeodomain-like_sf"/>
</dbReference>
<evidence type="ECO:0000313" key="4">
    <source>
        <dbReference type="EMBL" id="KPM85152.1"/>
    </source>
</evidence>
<dbReference type="InterPro" id="IPR018060">
    <property type="entry name" value="HTH_AraC"/>
</dbReference>
<sequence length="315" mass="34893">MNVAVFAFPNISPFHLAVPCMVFGEGARSAGIKEFNLAVCSESKAVMPSSAGFDIQAHHSITKFDQADIIIIPSWPSPETAPSKELATSLLNAHSRGAIIVGLCLGAYALAHIGLLDNIEATTHWAYSDDFKARFAKVKLNNQVLYLEHNRLYTSAGTAAAIDCCLYLVRKFLGSEQTNAIARMMVTAPYRTGGQTQFIALPVPQNVADERLASLLEQMQKNLASNHTIDTLAEQMHMSRRTFTRHFQSLTGQSVGQWLLNQRLNHAQRLLESTDLPLEHLAEQCGFGSSVTLRHHFRSQFGLSPRDWRNAFRQA</sequence>
<dbReference type="SMART" id="SM00342">
    <property type="entry name" value="HTH_ARAC"/>
    <property type="match status" value="1"/>
</dbReference>
<dbReference type="PATRIC" id="fig|570156.3.peg.1031"/>
<evidence type="ECO:0000313" key="5">
    <source>
        <dbReference type="Proteomes" id="UP000050378"/>
    </source>
</evidence>
<dbReference type="RefSeq" id="WP_054551919.1">
    <property type="nucleotide sequence ID" value="NZ_LJTC01000002.1"/>
</dbReference>
<feature type="domain" description="HTH araC/xylS-type" evidence="3">
    <location>
        <begin position="213"/>
        <end position="311"/>
    </location>
</feature>
<dbReference type="AlphaFoldDB" id="A0A0N8HKY2"/>
<dbReference type="Pfam" id="PF12833">
    <property type="entry name" value="HTH_18"/>
    <property type="match status" value="1"/>
</dbReference>
<dbReference type="Proteomes" id="UP000050378">
    <property type="component" value="Unassembled WGS sequence"/>
</dbReference>
<dbReference type="GO" id="GO:0003700">
    <property type="term" value="F:DNA-binding transcription factor activity"/>
    <property type="evidence" value="ECO:0007669"/>
    <property type="project" value="InterPro"/>
</dbReference>
<dbReference type="GO" id="GO:0043565">
    <property type="term" value="F:sequence-specific DNA binding"/>
    <property type="evidence" value="ECO:0007669"/>
    <property type="project" value="InterPro"/>
</dbReference>
<dbReference type="OrthoDB" id="9803764at2"/>
<keyword evidence="2" id="KW-0804">Transcription</keyword>
<dbReference type="CDD" id="cd03137">
    <property type="entry name" value="GATase1_AraC_1"/>
    <property type="match status" value="1"/>
</dbReference>
<organism evidence="4 5">
    <name type="scientific">Pseudoalteromonas lipolytica</name>
    <dbReference type="NCBI Taxonomy" id="570156"/>
    <lineage>
        <taxon>Bacteria</taxon>
        <taxon>Pseudomonadati</taxon>
        <taxon>Pseudomonadota</taxon>
        <taxon>Gammaproteobacteria</taxon>
        <taxon>Alteromonadales</taxon>
        <taxon>Pseudoalteromonadaceae</taxon>
        <taxon>Pseudoalteromonas</taxon>
    </lineage>
</organism>
<keyword evidence="1" id="KW-0805">Transcription regulation</keyword>
<proteinExistence type="predicted"/>
<comment type="caution">
    <text evidence="4">The sequence shown here is derived from an EMBL/GenBank/DDBJ whole genome shotgun (WGS) entry which is preliminary data.</text>
</comment>
<gene>
    <name evidence="4" type="ORF">AOG27_05195</name>
</gene>
<dbReference type="EMBL" id="LJTC01000002">
    <property type="protein sequence ID" value="KPM85152.1"/>
    <property type="molecule type" value="Genomic_DNA"/>
</dbReference>
<evidence type="ECO:0000256" key="1">
    <source>
        <dbReference type="ARBA" id="ARBA00023015"/>
    </source>
</evidence>
<dbReference type="Pfam" id="PF01965">
    <property type="entry name" value="DJ-1_PfpI"/>
    <property type="match status" value="1"/>
</dbReference>
<dbReference type="Gene3D" id="1.10.10.60">
    <property type="entry name" value="Homeodomain-like"/>
    <property type="match status" value="1"/>
</dbReference>
<dbReference type="InterPro" id="IPR052158">
    <property type="entry name" value="INH-QAR"/>
</dbReference>